<gene>
    <name evidence="1" type="ORF">CWM47_31205</name>
</gene>
<evidence type="ECO:0000313" key="2">
    <source>
        <dbReference type="Proteomes" id="UP000232883"/>
    </source>
</evidence>
<organism evidence="1 2">
    <name type="scientific">Spirosoma pollinicola</name>
    <dbReference type="NCBI Taxonomy" id="2057025"/>
    <lineage>
        <taxon>Bacteria</taxon>
        <taxon>Pseudomonadati</taxon>
        <taxon>Bacteroidota</taxon>
        <taxon>Cytophagia</taxon>
        <taxon>Cytophagales</taxon>
        <taxon>Cytophagaceae</taxon>
        <taxon>Spirosoma</taxon>
    </lineage>
</organism>
<dbReference type="KEGG" id="spir:CWM47_31205"/>
<sequence>MAKRAVKQIVIEELIDRINLSGLSSAEEETFKIWLIKSAPLHTSIETALRRGHSVKACANTYRRQTEYWVQIEEPEN</sequence>
<proteinExistence type="predicted"/>
<accession>A0A2K8Z7S7</accession>
<dbReference type="Proteomes" id="UP000232883">
    <property type="component" value="Chromosome"/>
</dbReference>
<dbReference type="AlphaFoldDB" id="A0A2K8Z7S7"/>
<keyword evidence="2" id="KW-1185">Reference proteome</keyword>
<dbReference type="EMBL" id="CP025096">
    <property type="protein sequence ID" value="AUD05922.1"/>
    <property type="molecule type" value="Genomic_DNA"/>
</dbReference>
<evidence type="ECO:0000313" key="1">
    <source>
        <dbReference type="EMBL" id="AUD05922.1"/>
    </source>
</evidence>
<protein>
    <submittedName>
        <fullName evidence="1">Uncharacterized protein</fullName>
    </submittedName>
</protein>
<reference evidence="1 2" key="1">
    <citation type="submission" date="2017-11" db="EMBL/GenBank/DDBJ databases">
        <title>Taxonomic description and genome sequences of Spirosoma HA7 sp. nov., isolated from pollen microhabitat of Corylus avellana.</title>
        <authorList>
            <person name="Ambika Manirajan B."/>
            <person name="Suarez C."/>
            <person name="Ratering S."/>
            <person name="Geissler-Plaum R."/>
            <person name="Cardinale M."/>
            <person name="Sylvia S."/>
        </authorList>
    </citation>
    <scope>NUCLEOTIDE SEQUENCE [LARGE SCALE GENOMIC DNA]</scope>
    <source>
        <strain evidence="1 2">HA7</strain>
    </source>
</reference>
<name>A0A2K8Z7S7_9BACT</name>